<evidence type="ECO:0000313" key="3">
    <source>
        <dbReference type="Proteomes" id="UP001159364"/>
    </source>
</evidence>
<accession>A0AAV8THA0</accession>
<gene>
    <name evidence="2" type="ORF">K2173_013193</name>
</gene>
<dbReference type="EMBL" id="JAIWQS010000005">
    <property type="protein sequence ID" value="KAJ8765435.1"/>
    <property type="molecule type" value="Genomic_DNA"/>
</dbReference>
<keyword evidence="1" id="KW-1133">Transmembrane helix</keyword>
<feature type="transmembrane region" description="Helical" evidence="1">
    <location>
        <begin position="20"/>
        <end position="40"/>
    </location>
</feature>
<proteinExistence type="predicted"/>
<keyword evidence="1" id="KW-0472">Membrane</keyword>
<keyword evidence="3" id="KW-1185">Reference proteome</keyword>
<keyword evidence="1" id="KW-0812">Transmembrane</keyword>
<comment type="caution">
    <text evidence="2">The sequence shown here is derived from an EMBL/GenBank/DDBJ whole genome shotgun (WGS) entry which is preliminary data.</text>
</comment>
<organism evidence="2 3">
    <name type="scientific">Erythroxylum novogranatense</name>
    <dbReference type="NCBI Taxonomy" id="1862640"/>
    <lineage>
        <taxon>Eukaryota</taxon>
        <taxon>Viridiplantae</taxon>
        <taxon>Streptophyta</taxon>
        <taxon>Embryophyta</taxon>
        <taxon>Tracheophyta</taxon>
        <taxon>Spermatophyta</taxon>
        <taxon>Magnoliopsida</taxon>
        <taxon>eudicotyledons</taxon>
        <taxon>Gunneridae</taxon>
        <taxon>Pentapetalae</taxon>
        <taxon>rosids</taxon>
        <taxon>fabids</taxon>
        <taxon>Malpighiales</taxon>
        <taxon>Erythroxylaceae</taxon>
        <taxon>Erythroxylum</taxon>
    </lineage>
</organism>
<reference evidence="2 3" key="1">
    <citation type="submission" date="2021-09" db="EMBL/GenBank/DDBJ databases">
        <title>Genomic insights and catalytic innovation underlie evolution of tropane alkaloids biosynthesis.</title>
        <authorList>
            <person name="Wang Y.-J."/>
            <person name="Tian T."/>
            <person name="Huang J.-P."/>
            <person name="Huang S.-X."/>
        </authorList>
    </citation>
    <scope>NUCLEOTIDE SEQUENCE [LARGE SCALE GENOMIC DNA]</scope>
    <source>
        <strain evidence="2">KIB-2018</strain>
        <tissue evidence="2">Leaf</tissue>
    </source>
</reference>
<dbReference type="Proteomes" id="UP001159364">
    <property type="component" value="Linkage Group LG05"/>
</dbReference>
<protein>
    <submittedName>
        <fullName evidence="2">Uncharacterized protein</fullName>
    </submittedName>
</protein>
<evidence type="ECO:0000256" key="1">
    <source>
        <dbReference type="SAM" id="Phobius"/>
    </source>
</evidence>
<evidence type="ECO:0000313" key="2">
    <source>
        <dbReference type="EMBL" id="KAJ8765435.1"/>
    </source>
</evidence>
<sequence length="75" mass="8764">MEEALMAVPDLESNFFYKNMVKLLTCGLWAFLVSLVKIILGKLVFYLCRKFHHLSSPVLWQRSPLLLNSMCYRPV</sequence>
<dbReference type="AlphaFoldDB" id="A0AAV8THA0"/>
<name>A0AAV8THA0_9ROSI</name>